<organism evidence="3 4">
    <name type="scientific">Trametes pubescens</name>
    <name type="common">White-rot fungus</name>
    <dbReference type="NCBI Taxonomy" id="154538"/>
    <lineage>
        <taxon>Eukaryota</taxon>
        <taxon>Fungi</taxon>
        <taxon>Dikarya</taxon>
        <taxon>Basidiomycota</taxon>
        <taxon>Agaricomycotina</taxon>
        <taxon>Agaricomycetes</taxon>
        <taxon>Polyporales</taxon>
        <taxon>Polyporaceae</taxon>
        <taxon>Trametes</taxon>
    </lineage>
</organism>
<dbReference type="Proteomes" id="UP000184267">
    <property type="component" value="Unassembled WGS sequence"/>
</dbReference>
<sequence length="542" mass="57904">MQAVTCQVLHRLIQETPSLQYKLELAAADLVDAPPSGGHALALKDRIQRIRRYRRAWDGLHLSEPRKFIIRAGAFHDTPQSWLFHPSGVLVERTVSNDLLCTRLVTPLGARSEEQWTIPLQDTVGPLKRFAIDPPQDLLVTLTSVLGGTRLAFRSLATGQAHALASTKVVAMHEPFRNTSFIRIHGSIVMVHGCSSSGDRLWNWKTGVLVYTLKTYGRTQAALFDQRHVITVARSAVHVHSFDSDRSTPFNDDDIAQAPYVSLVDSSHSEEGRLRVVFIGGQAAVPHTSFCRLDAQRTFCVFACHGRENGQTVGPPQQLHVSVPRSAILDCLSRTTDDEPRPSFGWDEWGAQAQSVQSVSSFFDWPQHSICGSRVLVARPTGDANVIGLEVLEYAVLNVPDSGSPEDKEGYNIDLLDDRHGAPTSHTPPPVPVLAANHAKAEAGGHAYPQPARLPWYKTRKWIFILALGTVVVLAAVIGGAVGGTVGHSNKNAAATNGTDTSGGGGAAGPAVSEGAGAGTAATTTDGGSPASAASAAVAAKP</sequence>
<accession>A0A1M2VB57</accession>
<keyword evidence="4" id="KW-1185">Reference proteome</keyword>
<dbReference type="OMA" id="SEEQWTI"/>
<keyword evidence="2" id="KW-0472">Membrane</keyword>
<comment type="caution">
    <text evidence="3">The sequence shown here is derived from an EMBL/GenBank/DDBJ whole genome shotgun (WGS) entry which is preliminary data.</text>
</comment>
<keyword evidence="2" id="KW-0812">Transmembrane</keyword>
<dbReference type="OrthoDB" id="2752808at2759"/>
<evidence type="ECO:0000313" key="4">
    <source>
        <dbReference type="Proteomes" id="UP000184267"/>
    </source>
</evidence>
<reference evidence="3 4" key="1">
    <citation type="submission" date="2016-10" db="EMBL/GenBank/DDBJ databases">
        <title>Genome sequence of the basidiomycete white-rot fungus Trametes pubescens.</title>
        <authorList>
            <person name="Makela M.R."/>
            <person name="Granchi Z."/>
            <person name="Peng M."/>
            <person name="De Vries R.P."/>
            <person name="Grigoriev I."/>
            <person name="Riley R."/>
            <person name="Hilden K."/>
        </authorList>
    </citation>
    <scope>NUCLEOTIDE SEQUENCE [LARGE SCALE GENOMIC DNA]</scope>
    <source>
        <strain evidence="3 4">FBCC735</strain>
    </source>
</reference>
<evidence type="ECO:0000256" key="2">
    <source>
        <dbReference type="SAM" id="Phobius"/>
    </source>
</evidence>
<evidence type="ECO:0000313" key="3">
    <source>
        <dbReference type="EMBL" id="OJT04900.1"/>
    </source>
</evidence>
<dbReference type="AlphaFoldDB" id="A0A1M2VB57"/>
<dbReference type="EMBL" id="MNAD01001507">
    <property type="protein sequence ID" value="OJT04900.1"/>
    <property type="molecule type" value="Genomic_DNA"/>
</dbReference>
<gene>
    <name evidence="3" type="ORF">TRAPUB_4344</name>
</gene>
<name>A0A1M2VB57_TRAPU</name>
<feature type="region of interest" description="Disordered" evidence="1">
    <location>
        <begin position="496"/>
        <end position="542"/>
    </location>
</feature>
<feature type="compositionally biased region" description="Low complexity" evidence="1">
    <location>
        <begin position="509"/>
        <end position="542"/>
    </location>
</feature>
<evidence type="ECO:0000256" key="1">
    <source>
        <dbReference type="SAM" id="MobiDB-lite"/>
    </source>
</evidence>
<feature type="transmembrane region" description="Helical" evidence="2">
    <location>
        <begin position="462"/>
        <end position="482"/>
    </location>
</feature>
<proteinExistence type="predicted"/>
<keyword evidence="2" id="KW-1133">Transmembrane helix</keyword>
<protein>
    <submittedName>
        <fullName evidence="3">Uncharacterized protein</fullName>
    </submittedName>
</protein>